<dbReference type="RefSeq" id="WP_145435742.1">
    <property type="nucleotide sequence ID" value="NZ_CP036339.1"/>
</dbReference>
<dbReference type="Proteomes" id="UP000317909">
    <property type="component" value="Chromosome"/>
</dbReference>
<sequence length="134" mass="14257">MAEVDDPRIYFAAERTLLAWVRTGLTLVGMGFVVARFGLFLRIVRNAPNAAPQLGSTWIGVGLVVLGSLAIGVAAWQHARFWKNLERPQQTRLSAMKWSVAFAASVALIGLALGAYLVVSAGDDGAHPAAARPS</sequence>
<evidence type="ECO:0000256" key="4">
    <source>
        <dbReference type="ARBA" id="ARBA00023136"/>
    </source>
</evidence>
<feature type="transmembrane region" description="Helical" evidence="5">
    <location>
        <begin position="17"/>
        <end position="38"/>
    </location>
</feature>
<evidence type="ECO:0000313" key="7">
    <source>
        <dbReference type="EMBL" id="QDT75983.1"/>
    </source>
</evidence>
<reference evidence="7 8" key="1">
    <citation type="submission" date="2019-02" db="EMBL/GenBank/DDBJ databases">
        <title>Deep-cultivation of Planctomycetes and their phenomic and genomic characterization uncovers novel biology.</title>
        <authorList>
            <person name="Wiegand S."/>
            <person name="Jogler M."/>
            <person name="Boedeker C."/>
            <person name="Pinto D."/>
            <person name="Vollmers J."/>
            <person name="Rivas-Marin E."/>
            <person name="Kohn T."/>
            <person name="Peeters S.H."/>
            <person name="Heuer A."/>
            <person name="Rast P."/>
            <person name="Oberbeckmann S."/>
            <person name="Bunk B."/>
            <person name="Jeske O."/>
            <person name="Meyerdierks A."/>
            <person name="Storesund J.E."/>
            <person name="Kallscheuer N."/>
            <person name="Luecker S."/>
            <person name="Lage O.M."/>
            <person name="Pohl T."/>
            <person name="Merkel B.J."/>
            <person name="Hornburger P."/>
            <person name="Mueller R.-W."/>
            <person name="Bruemmer F."/>
            <person name="Labrenz M."/>
            <person name="Spormann A.M."/>
            <person name="Op den Camp H."/>
            <person name="Overmann J."/>
            <person name="Amann R."/>
            <person name="Jetten M.S.M."/>
            <person name="Mascher T."/>
            <person name="Medema M.H."/>
            <person name="Devos D.P."/>
            <person name="Kaster A.-K."/>
            <person name="Ovreas L."/>
            <person name="Rohde M."/>
            <person name="Galperin M.Y."/>
            <person name="Jogler C."/>
        </authorList>
    </citation>
    <scope>NUCLEOTIDE SEQUENCE [LARGE SCALE GENOMIC DNA]</scope>
    <source>
        <strain evidence="7 8">I41</strain>
    </source>
</reference>
<evidence type="ECO:0000256" key="5">
    <source>
        <dbReference type="SAM" id="Phobius"/>
    </source>
</evidence>
<dbReference type="EMBL" id="CP036339">
    <property type="protein sequence ID" value="QDT75983.1"/>
    <property type="molecule type" value="Genomic_DNA"/>
</dbReference>
<accession>A0A517U5U9</accession>
<organism evidence="7 8">
    <name type="scientific">Lacipirellula limnantheis</name>
    <dbReference type="NCBI Taxonomy" id="2528024"/>
    <lineage>
        <taxon>Bacteria</taxon>
        <taxon>Pseudomonadati</taxon>
        <taxon>Planctomycetota</taxon>
        <taxon>Planctomycetia</taxon>
        <taxon>Pirellulales</taxon>
        <taxon>Lacipirellulaceae</taxon>
        <taxon>Lacipirellula</taxon>
    </lineage>
</organism>
<feature type="domain" description="DUF202" evidence="6">
    <location>
        <begin position="8"/>
        <end position="80"/>
    </location>
</feature>
<gene>
    <name evidence="7" type="ORF">I41_52280</name>
</gene>
<dbReference type="OrthoDB" id="582337at2"/>
<dbReference type="Pfam" id="PF02656">
    <property type="entry name" value="DUF202"/>
    <property type="match status" value="1"/>
</dbReference>
<feature type="transmembrane region" description="Helical" evidence="5">
    <location>
        <begin position="98"/>
        <end position="119"/>
    </location>
</feature>
<evidence type="ECO:0000313" key="8">
    <source>
        <dbReference type="Proteomes" id="UP000317909"/>
    </source>
</evidence>
<protein>
    <recommendedName>
        <fullName evidence="6">DUF202 domain-containing protein</fullName>
    </recommendedName>
</protein>
<evidence type="ECO:0000256" key="3">
    <source>
        <dbReference type="ARBA" id="ARBA00022989"/>
    </source>
</evidence>
<comment type="subcellular location">
    <subcellularLocation>
        <location evidence="1">Endomembrane system</location>
        <topology evidence="1">Multi-pass membrane protein</topology>
    </subcellularLocation>
</comment>
<keyword evidence="3 5" id="KW-1133">Transmembrane helix</keyword>
<evidence type="ECO:0000256" key="2">
    <source>
        <dbReference type="ARBA" id="ARBA00022692"/>
    </source>
</evidence>
<keyword evidence="8" id="KW-1185">Reference proteome</keyword>
<dbReference type="AlphaFoldDB" id="A0A517U5U9"/>
<evidence type="ECO:0000259" key="6">
    <source>
        <dbReference type="Pfam" id="PF02656"/>
    </source>
</evidence>
<feature type="transmembrane region" description="Helical" evidence="5">
    <location>
        <begin position="58"/>
        <end position="77"/>
    </location>
</feature>
<evidence type="ECO:0000256" key="1">
    <source>
        <dbReference type="ARBA" id="ARBA00004127"/>
    </source>
</evidence>
<dbReference type="InterPro" id="IPR003807">
    <property type="entry name" value="DUF202"/>
</dbReference>
<name>A0A517U5U9_9BACT</name>
<keyword evidence="4 5" id="KW-0472">Membrane</keyword>
<dbReference type="GO" id="GO:0012505">
    <property type="term" value="C:endomembrane system"/>
    <property type="evidence" value="ECO:0007669"/>
    <property type="project" value="UniProtKB-SubCell"/>
</dbReference>
<dbReference type="KEGG" id="llh:I41_52280"/>
<proteinExistence type="predicted"/>
<keyword evidence="2 5" id="KW-0812">Transmembrane</keyword>